<keyword evidence="1 3" id="KW-0808">Transferase</keyword>
<sequence>MNAQGRQHLRMLWRADLYRHLGGQSGTRAALRAYRMVPGFRFMVWLRLAAATQRAGLLWKPVYVLARIMHKHYTYKFGISIPHDTQIGPGFFIGHFGGIVINRDARIGRNCNISQGITIGQLNRGERKGVPVLGDNIYIGPGAVVVGAIHIANGCAIGANAVVTRDLGENSVAVGIPAKVISTQGSEGYVEHCDYPDA</sequence>
<dbReference type="GO" id="GO:0005737">
    <property type="term" value="C:cytoplasm"/>
    <property type="evidence" value="ECO:0007669"/>
    <property type="project" value="InterPro"/>
</dbReference>
<dbReference type="KEGG" id="mass:CR152_31345"/>
<name>A0A2D2DU54_9BURK</name>
<dbReference type="Gene3D" id="2.160.10.10">
    <property type="entry name" value="Hexapeptide repeat proteins"/>
    <property type="match status" value="1"/>
</dbReference>
<dbReference type="RefSeq" id="WP_099881608.1">
    <property type="nucleotide sequence ID" value="NZ_CP024608.1"/>
</dbReference>
<dbReference type="InterPro" id="IPR011004">
    <property type="entry name" value="Trimer_LpxA-like_sf"/>
</dbReference>
<dbReference type="PANTHER" id="PTHR42811">
    <property type="entry name" value="SERINE ACETYLTRANSFERASE"/>
    <property type="match status" value="1"/>
</dbReference>
<dbReference type="InterPro" id="IPR005881">
    <property type="entry name" value="Ser_O-AcTrfase"/>
</dbReference>
<comment type="similarity">
    <text evidence="3">Belongs to the transferase hexapeptide repeat family.</text>
</comment>
<evidence type="ECO:0000256" key="1">
    <source>
        <dbReference type="ARBA" id="ARBA00022679"/>
    </source>
</evidence>
<dbReference type="EMBL" id="CP024608">
    <property type="protein sequence ID" value="ATQ78511.1"/>
    <property type="molecule type" value="Genomic_DNA"/>
</dbReference>
<dbReference type="Proteomes" id="UP000229897">
    <property type="component" value="Chromosome"/>
</dbReference>
<dbReference type="GO" id="GO:0006535">
    <property type="term" value="P:cysteine biosynthetic process from serine"/>
    <property type="evidence" value="ECO:0007669"/>
    <property type="project" value="InterPro"/>
</dbReference>
<reference evidence="4" key="1">
    <citation type="submission" date="2017-10" db="EMBL/GenBank/DDBJ databases">
        <title>Massilia psychrophilum sp. nov., a novel purple-pigmented bacterium isolated from Tianshan glacier, Xinjiang Municipality, China.</title>
        <authorList>
            <person name="Wang H."/>
        </authorList>
    </citation>
    <scope>NUCLEOTIDE SEQUENCE [LARGE SCALE GENOMIC DNA]</scope>
    <source>
        <strain evidence="4">B2</strain>
    </source>
</reference>
<dbReference type="GO" id="GO:0009001">
    <property type="term" value="F:serine O-acetyltransferase activity"/>
    <property type="evidence" value="ECO:0007669"/>
    <property type="project" value="UniProtKB-EC"/>
</dbReference>
<dbReference type="OrthoDB" id="8612290at2"/>
<comment type="catalytic activity">
    <reaction evidence="3">
        <text>L-serine + acetyl-CoA = O-acetyl-L-serine + CoA</text>
        <dbReference type="Rhea" id="RHEA:24560"/>
        <dbReference type="ChEBI" id="CHEBI:33384"/>
        <dbReference type="ChEBI" id="CHEBI:57287"/>
        <dbReference type="ChEBI" id="CHEBI:57288"/>
        <dbReference type="ChEBI" id="CHEBI:58340"/>
        <dbReference type="EC" id="2.3.1.30"/>
    </reaction>
</comment>
<keyword evidence="5" id="KW-1185">Reference proteome</keyword>
<accession>A0A2D2DU54</accession>
<evidence type="ECO:0000256" key="3">
    <source>
        <dbReference type="PIRNR" id="PIRNR000441"/>
    </source>
</evidence>
<dbReference type="SUPFAM" id="SSF51161">
    <property type="entry name" value="Trimeric LpxA-like enzymes"/>
    <property type="match status" value="1"/>
</dbReference>
<keyword evidence="2 3" id="KW-0012">Acyltransferase</keyword>
<dbReference type="InterPro" id="IPR045304">
    <property type="entry name" value="LbH_SAT"/>
</dbReference>
<dbReference type="PIRSF" id="PIRSF000441">
    <property type="entry name" value="CysE"/>
    <property type="match status" value="1"/>
</dbReference>
<dbReference type="CDD" id="cd03354">
    <property type="entry name" value="LbH_SAT"/>
    <property type="match status" value="1"/>
</dbReference>
<organism evidence="4 5">
    <name type="scientific">Massilia violaceinigra</name>
    <dbReference type="NCBI Taxonomy" id="2045208"/>
    <lineage>
        <taxon>Bacteria</taxon>
        <taxon>Pseudomonadati</taxon>
        <taxon>Pseudomonadota</taxon>
        <taxon>Betaproteobacteria</taxon>
        <taxon>Burkholderiales</taxon>
        <taxon>Oxalobacteraceae</taxon>
        <taxon>Telluria group</taxon>
        <taxon>Massilia</taxon>
    </lineage>
</organism>
<evidence type="ECO:0000313" key="4">
    <source>
        <dbReference type="EMBL" id="ATQ78511.1"/>
    </source>
</evidence>
<evidence type="ECO:0000256" key="2">
    <source>
        <dbReference type="ARBA" id="ARBA00023315"/>
    </source>
</evidence>
<protein>
    <recommendedName>
        <fullName evidence="3">Serine acetyltransferase</fullName>
        <ecNumber evidence="3">2.3.1.30</ecNumber>
    </recommendedName>
</protein>
<gene>
    <name evidence="4" type="ORF">CR152_31345</name>
</gene>
<dbReference type="AlphaFoldDB" id="A0A2D2DU54"/>
<evidence type="ECO:0000313" key="5">
    <source>
        <dbReference type="Proteomes" id="UP000229897"/>
    </source>
</evidence>
<dbReference type="EC" id="2.3.1.30" evidence="3"/>
<proteinExistence type="inferred from homology"/>